<dbReference type="EMBL" id="KN837616">
    <property type="protein sequence ID" value="KIJ23658.1"/>
    <property type="molecule type" value="Genomic_DNA"/>
</dbReference>
<accession>A0A0C9T448</accession>
<evidence type="ECO:0000313" key="2">
    <source>
        <dbReference type="Proteomes" id="UP000054279"/>
    </source>
</evidence>
<protein>
    <submittedName>
        <fullName evidence="1">Uncharacterized protein</fullName>
    </submittedName>
</protein>
<dbReference type="AlphaFoldDB" id="A0A0C9T448"/>
<proteinExistence type="predicted"/>
<dbReference type="Proteomes" id="UP000054279">
    <property type="component" value="Unassembled WGS sequence"/>
</dbReference>
<keyword evidence="2" id="KW-1185">Reference proteome</keyword>
<organism evidence="1 2">
    <name type="scientific">Sphaerobolus stellatus (strain SS14)</name>
    <dbReference type="NCBI Taxonomy" id="990650"/>
    <lineage>
        <taxon>Eukaryota</taxon>
        <taxon>Fungi</taxon>
        <taxon>Dikarya</taxon>
        <taxon>Basidiomycota</taxon>
        <taxon>Agaricomycotina</taxon>
        <taxon>Agaricomycetes</taxon>
        <taxon>Phallomycetidae</taxon>
        <taxon>Geastrales</taxon>
        <taxon>Sphaerobolaceae</taxon>
        <taxon>Sphaerobolus</taxon>
    </lineage>
</organism>
<name>A0A0C9T448_SPHS4</name>
<sequence>MGLFDEEFEWVGRVIGRLAWRLKEGFEGFDVAFSRSLTWITVGGCPFVRSSVTTIYA</sequence>
<reference evidence="1 2" key="1">
    <citation type="submission" date="2014-06" db="EMBL/GenBank/DDBJ databases">
        <title>Evolutionary Origins and Diversification of the Mycorrhizal Mutualists.</title>
        <authorList>
            <consortium name="DOE Joint Genome Institute"/>
            <consortium name="Mycorrhizal Genomics Consortium"/>
            <person name="Kohler A."/>
            <person name="Kuo A."/>
            <person name="Nagy L.G."/>
            <person name="Floudas D."/>
            <person name="Copeland A."/>
            <person name="Barry K.W."/>
            <person name="Cichocki N."/>
            <person name="Veneault-Fourrey C."/>
            <person name="LaButti K."/>
            <person name="Lindquist E.A."/>
            <person name="Lipzen A."/>
            <person name="Lundell T."/>
            <person name="Morin E."/>
            <person name="Murat C."/>
            <person name="Riley R."/>
            <person name="Ohm R."/>
            <person name="Sun H."/>
            <person name="Tunlid A."/>
            <person name="Henrissat B."/>
            <person name="Grigoriev I.V."/>
            <person name="Hibbett D.S."/>
            <person name="Martin F."/>
        </authorList>
    </citation>
    <scope>NUCLEOTIDE SEQUENCE [LARGE SCALE GENOMIC DNA]</scope>
    <source>
        <strain evidence="1 2">SS14</strain>
    </source>
</reference>
<gene>
    <name evidence="1" type="ORF">M422DRAFT_39510</name>
</gene>
<evidence type="ECO:0000313" key="1">
    <source>
        <dbReference type="EMBL" id="KIJ23658.1"/>
    </source>
</evidence>
<dbReference type="HOGENOM" id="CLU_204793_0_0_1"/>